<feature type="transmembrane region" description="Helical" evidence="1">
    <location>
        <begin position="65"/>
        <end position="86"/>
    </location>
</feature>
<feature type="transmembrane region" description="Helical" evidence="1">
    <location>
        <begin position="285"/>
        <end position="308"/>
    </location>
</feature>
<organism evidence="2 3">
    <name type="scientific">Sandaracinobacter neustonicus</name>
    <dbReference type="NCBI Taxonomy" id="1715348"/>
    <lineage>
        <taxon>Bacteria</taxon>
        <taxon>Pseudomonadati</taxon>
        <taxon>Pseudomonadota</taxon>
        <taxon>Alphaproteobacteria</taxon>
        <taxon>Sphingomonadales</taxon>
        <taxon>Sphingosinicellaceae</taxon>
        <taxon>Sandaracinobacter</taxon>
    </lineage>
</organism>
<keyword evidence="3" id="KW-1185">Reference proteome</keyword>
<gene>
    <name evidence="2" type="ORF">FJQ54_07430</name>
</gene>
<dbReference type="EMBL" id="VFSU01000021">
    <property type="protein sequence ID" value="TPE61729.1"/>
    <property type="molecule type" value="Genomic_DNA"/>
</dbReference>
<feature type="transmembrane region" description="Helical" evidence="1">
    <location>
        <begin position="32"/>
        <end position="53"/>
    </location>
</feature>
<protein>
    <recommendedName>
        <fullName evidence="4">Flippase-like domain-containing protein</fullName>
    </recommendedName>
</protein>
<dbReference type="Proteomes" id="UP000319897">
    <property type="component" value="Unassembled WGS sequence"/>
</dbReference>
<comment type="caution">
    <text evidence="2">The sequence shown here is derived from an EMBL/GenBank/DDBJ whole genome shotgun (WGS) entry which is preliminary data.</text>
</comment>
<evidence type="ECO:0000313" key="3">
    <source>
        <dbReference type="Proteomes" id="UP000319897"/>
    </source>
</evidence>
<feature type="transmembrane region" description="Helical" evidence="1">
    <location>
        <begin position="168"/>
        <end position="189"/>
    </location>
</feature>
<name>A0A501XMP3_9SPHN</name>
<evidence type="ECO:0000313" key="2">
    <source>
        <dbReference type="EMBL" id="TPE61729.1"/>
    </source>
</evidence>
<feature type="transmembrane region" description="Helical" evidence="1">
    <location>
        <begin position="240"/>
        <end position="260"/>
    </location>
</feature>
<keyword evidence="1" id="KW-0472">Membrane</keyword>
<evidence type="ECO:0008006" key="4">
    <source>
        <dbReference type="Google" id="ProtNLM"/>
    </source>
</evidence>
<keyword evidence="1" id="KW-0812">Transmembrane</keyword>
<sequence>MAQSSLTARLAELADTAKIWGDSPAGKTARKWFNAALSILIIGLLVRAIAQVGWDQVVAVLPPSWLFWALFIGSYLLPPLVEWVIYRRWWHFGWESIGVFLKMRVMNEALFSYSGHTYLLVWAANRLGIEYDPNAPPPRILGRGDGPGVDPSTSPVAAVKDMAITSGLAGNLATLVMLLLALSLDGASVLGEALDLRTRKILLWSFGAMILLNIGIVLFRGKVMSLPVKENMFAFRWHMFRVLATQALLVGSWAAALPAIDAETWFLLGALRMVIGRMPVPNKDILFAAIAVSLAGDAAIEVAALMAAQGALTLVFHGVAWAVAAAQEAVVKPAPQA</sequence>
<evidence type="ECO:0000256" key="1">
    <source>
        <dbReference type="SAM" id="Phobius"/>
    </source>
</evidence>
<feature type="transmembrane region" description="Helical" evidence="1">
    <location>
        <begin position="201"/>
        <end position="219"/>
    </location>
</feature>
<keyword evidence="1" id="KW-1133">Transmembrane helix</keyword>
<dbReference type="OrthoDB" id="7184927at2"/>
<dbReference type="RefSeq" id="WP_140927788.1">
    <property type="nucleotide sequence ID" value="NZ_VFSU01000021.1"/>
</dbReference>
<accession>A0A501XMP3</accession>
<proteinExistence type="predicted"/>
<reference evidence="2 3" key="1">
    <citation type="submission" date="2019-06" db="EMBL/GenBank/DDBJ databases">
        <authorList>
            <person name="Lee I."/>
            <person name="Jang G.I."/>
            <person name="Hwang C.Y."/>
        </authorList>
    </citation>
    <scope>NUCLEOTIDE SEQUENCE [LARGE SCALE GENOMIC DNA]</scope>
    <source>
        <strain evidence="2 3">PAMC 28131</strain>
    </source>
</reference>
<dbReference type="AlphaFoldDB" id="A0A501XMP3"/>